<dbReference type="CDD" id="cd01948">
    <property type="entry name" value="EAL"/>
    <property type="match status" value="1"/>
</dbReference>
<dbReference type="PANTHER" id="PTHR44757">
    <property type="entry name" value="DIGUANYLATE CYCLASE DGCP"/>
    <property type="match status" value="1"/>
</dbReference>
<dbReference type="SUPFAM" id="SSF141868">
    <property type="entry name" value="EAL domain-like"/>
    <property type="match status" value="1"/>
</dbReference>
<organism evidence="4 5">
    <name type="scientific">Erythrobacter aureus</name>
    <dbReference type="NCBI Taxonomy" id="2182384"/>
    <lineage>
        <taxon>Bacteria</taxon>
        <taxon>Pseudomonadati</taxon>
        <taxon>Pseudomonadota</taxon>
        <taxon>Alphaproteobacteria</taxon>
        <taxon>Sphingomonadales</taxon>
        <taxon>Erythrobacteraceae</taxon>
        <taxon>Erythrobacter/Porphyrobacter group</taxon>
        <taxon>Erythrobacter</taxon>
    </lineage>
</organism>
<dbReference type="KEGG" id="err:DVR09_10870"/>
<evidence type="ECO:0000259" key="1">
    <source>
        <dbReference type="PROSITE" id="PS50112"/>
    </source>
</evidence>
<accession>A0A345YFR2</accession>
<evidence type="ECO:0000259" key="3">
    <source>
        <dbReference type="PROSITE" id="PS50887"/>
    </source>
</evidence>
<feature type="domain" description="GGDEF" evidence="3">
    <location>
        <begin position="195"/>
        <end position="328"/>
    </location>
</feature>
<dbReference type="SUPFAM" id="SSF55785">
    <property type="entry name" value="PYP-like sensor domain (PAS domain)"/>
    <property type="match status" value="1"/>
</dbReference>
<dbReference type="InterPro" id="IPR052155">
    <property type="entry name" value="Biofilm_reg_signaling"/>
</dbReference>
<evidence type="ECO:0000313" key="4">
    <source>
        <dbReference type="EMBL" id="AXK42764.1"/>
    </source>
</evidence>
<proteinExistence type="predicted"/>
<protein>
    <submittedName>
        <fullName evidence="4">EAL domain-containing protein</fullName>
    </submittedName>
</protein>
<reference evidence="5" key="1">
    <citation type="submission" date="2018-07" db="EMBL/GenBank/DDBJ databases">
        <title>Genome sequence of Erythrobacter strain YH-07, an antagonistic bacterium isolated from Yellow Sea.</title>
        <authorList>
            <person name="Tang T."/>
            <person name="Liu Q."/>
            <person name="Sun X."/>
        </authorList>
    </citation>
    <scope>NUCLEOTIDE SEQUENCE [LARGE SCALE GENOMIC DNA]</scope>
    <source>
        <strain evidence="5">YH-07</strain>
    </source>
</reference>
<evidence type="ECO:0000313" key="5">
    <source>
        <dbReference type="Proteomes" id="UP000254508"/>
    </source>
</evidence>
<dbReference type="Pfam" id="PF08448">
    <property type="entry name" value="PAS_4"/>
    <property type="match status" value="1"/>
</dbReference>
<dbReference type="CDD" id="cd01949">
    <property type="entry name" value="GGDEF"/>
    <property type="match status" value="1"/>
</dbReference>
<dbReference type="PROSITE" id="PS50883">
    <property type="entry name" value="EAL"/>
    <property type="match status" value="1"/>
</dbReference>
<dbReference type="AlphaFoldDB" id="A0A345YFR2"/>
<dbReference type="NCBIfam" id="TIGR00229">
    <property type="entry name" value="sensory_box"/>
    <property type="match status" value="1"/>
</dbReference>
<dbReference type="OrthoDB" id="9790882at2"/>
<dbReference type="SMART" id="SM00267">
    <property type="entry name" value="GGDEF"/>
    <property type="match status" value="1"/>
</dbReference>
<dbReference type="InterPro" id="IPR043128">
    <property type="entry name" value="Rev_trsase/Diguanyl_cyclase"/>
</dbReference>
<dbReference type="SMART" id="SM00052">
    <property type="entry name" value="EAL"/>
    <property type="match status" value="1"/>
</dbReference>
<dbReference type="Pfam" id="PF00990">
    <property type="entry name" value="GGDEF"/>
    <property type="match status" value="1"/>
</dbReference>
<dbReference type="PROSITE" id="PS50887">
    <property type="entry name" value="GGDEF"/>
    <property type="match status" value="1"/>
</dbReference>
<dbReference type="InterPro" id="IPR029787">
    <property type="entry name" value="Nucleotide_cyclase"/>
</dbReference>
<dbReference type="InterPro" id="IPR013656">
    <property type="entry name" value="PAS_4"/>
</dbReference>
<dbReference type="Gene3D" id="3.30.450.20">
    <property type="entry name" value="PAS domain"/>
    <property type="match status" value="1"/>
</dbReference>
<dbReference type="Gene3D" id="3.30.70.270">
    <property type="match status" value="1"/>
</dbReference>
<dbReference type="PROSITE" id="PS50112">
    <property type="entry name" value="PAS"/>
    <property type="match status" value="1"/>
</dbReference>
<feature type="domain" description="EAL" evidence="2">
    <location>
        <begin position="337"/>
        <end position="588"/>
    </location>
</feature>
<sequence length="739" mass="81825">MAGFFSRSARAIAEDEETSGNTPLRPIDASDAARRVELLDSFEAAGLGWFWATDAKGRLIYLSENAAHALGWTDGEAIGKPLGELFIPEQADDPDRAERPLAFLLSARNSISQLNVRLAVEDQEVWWEIAGKPQFDSKQRFTGYRGSAKDITVARENQKDAERLAQYDSLTDLANRHRMTKRLTSTLRAFRNSKRSCALMMLDLDRFKHVNDTLGHPAGDELLKQVAARLGRIIGDKGEIGRIGGDEFLIMLPDIDDRGTLGELGQRLIQMISQPYSVNGTRAIIGTSVGVAIAPYDGLDTEELVKAADLALYAAKGGGRGQYRFYSSDLKDGAKHRRQIEEDLRDAVENEQFSMHFQPLVCTKTHMVKCCEALMRWDHPDRGMISPGEFVPVAEEIGIIKKMGEWALNEVCRQAKAWPLDLRVAVNVSAVQFAHDDFPQVVRSALSQSGLEPERLELEITESVFLGDTGRAQRIFSELKAIGVKLALDDFGTGYSSLSYLRKAPFDKIKIDQSFVRGATEDGNNNAAIMSAIVSLADALNMETVAEGVETKDELNLVTERGATLVQGYIFSRPMPNDEFLESLEQKKLKYEPRGPAKYRADRKTVFRRIALIHDDSRYRVVMRNLSKTGAMIEGLLDVPRDTEVVLDLGGGQLVVATVRRSRGTTQGVEFETALISDGADGLCTRHRVSPYQIEAAGRPLAALPHDPYALIMSERVNAGTRKKFMEVEVGNPKPGTGY</sequence>
<feature type="domain" description="PAS" evidence="1">
    <location>
        <begin position="50"/>
        <end position="89"/>
    </location>
</feature>
<dbReference type="InterPro" id="IPR035965">
    <property type="entry name" value="PAS-like_dom_sf"/>
</dbReference>
<name>A0A345YFR2_9SPHN</name>
<dbReference type="PANTHER" id="PTHR44757:SF2">
    <property type="entry name" value="BIOFILM ARCHITECTURE MAINTENANCE PROTEIN MBAA"/>
    <property type="match status" value="1"/>
</dbReference>
<dbReference type="RefSeq" id="WP_115416945.1">
    <property type="nucleotide sequence ID" value="NZ_CP031357.1"/>
</dbReference>
<dbReference type="SUPFAM" id="SSF55073">
    <property type="entry name" value="Nucleotide cyclase"/>
    <property type="match status" value="1"/>
</dbReference>
<dbReference type="InterPro" id="IPR001633">
    <property type="entry name" value="EAL_dom"/>
</dbReference>
<dbReference type="NCBIfam" id="TIGR00254">
    <property type="entry name" value="GGDEF"/>
    <property type="match status" value="1"/>
</dbReference>
<dbReference type="Pfam" id="PF00563">
    <property type="entry name" value="EAL"/>
    <property type="match status" value="1"/>
</dbReference>
<dbReference type="CDD" id="cd00130">
    <property type="entry name" value="PAS"/>
    <property type="match status" value="1"/>
</dbReference>
<dbReference type="InterPro" id="IPR035919">
    <property type="entry name" value="EAL_sf"/>
</dbReference>
<dbReference type="InterPro" id="IPR000160">
    <property type="entry name" value="GGDEF_dom"/>
</dbReference>
<dbReference type="SMART" id="SM00091">
    <property type="entry name" value="PAS"/>
    <property type="match status" value="1"/>
</dbReference>
<evidence type="ECO:0000259" key="2">
    <source>
        <dbReference type="PROSITE" id="PS50883"/>
    </source>
</evidence>
<dbReference type="Gene3D" id="3.20.20.450">
    <property type="entry name" value="EAL domain"/>
    <property type="match status" value="1"/>
</dbReference>
<dbReference type="Proteomes" id="UP000254508">
    <property type="component" value="Chromosome"/>
</dbReference>
<dbReference type="InterPro" id="IPR000014">
    <property type="entry name" value="PAS"/>
</dbReference>
<keyword evidence="5" id="KW-1185">Reference proteome</keyword>
<gene>
    <name evidence="4" type="ORF">DVR09_10870</name>
</gene>
<dbReference type="EMBL" id="CP031357">
    <property type="protein sequence ID" value="AXK42764.1"/>
    <property type="molecule type" value="Genomic_DNA"/>
</dbReference>